<name>A0ABX6IMZ6_9ACTN</name>
<accession>A0ABX6IMZ6</accession>
<feature type="transmembrane region" description="Helical" evidence="1">
    <location>
        <begin position="34"/>
        <end position="53"/>
    </location>
</feature>
<feature type="transmembrane region" description="Helical" evidence="1">
    <location>
        <begin position="86"/>
        <end position="104"/>
    </location>
</feature>
<feature type="transmembrane region" description="Helical" evidence="1">
    <location>
        <begin position="116"/>
        <end position="132"/>
    </location>
</feature>
<feature type="transmembrane region" description="Helical" evidence="1">
    <location>
        <begin position="59"/>
        <end position="79"/>
    </location>
</feature>
<dbReference type="Proteomes" id="UP001059836">
    <property type="component" value="Chromosome"/>
</dbReference>
<proteinExistence type="predicted"/>
<feature type="transmembrane region" description="Helical" evidence="1">
    <location>
        <begin position="168"/>
        <end position="189"/>
    </location>
</feature>
<keyword evidence="1" id="KW-0812">Transmembrane</keyword>
<dbReference type="EMBL" id="CP045809">
    <property type="protein sequence ID" value="QHN36568.1"/>
    <property type="molecule type" value="Genomic_DNA"/>
</dbReference>
<sequence length="359" mass="38041">MSERSENRRNRRTRGSAATTGDVRDLLGMNTRTAHLVAGFFMIALAAQVAVAVNAGSSPLPSLVVLLVVALAGLGLLALPDDPLPVWYAVAVTVGGPLAAYASFVGTPLPLTRPEQTWQFGAFTAIATYMCVRGRAGAAWLLMCLVVLAAMVWTLIDGDGAAQGLSIGAINFGPLFMATLFAFTIRPAAASIYELRRRAVERNAAQEAALAAVAEHDKQMRALNQQVRPMLERIAAPTPLTDDERRQCLALEAQLRDALRAPVLARYERTAVAAARARDRGVTVVMVDSHGLDDIAPTTRESVLERLADALDTVTGGSIVIRVLPPGRELVATAVIDPAADATGPDSALRATRLEFAAS</sequence>
<keyword evidence="1" id="KW-1133">Transmembrane helix</keyword>
<evidence type="ECO:0000313" key="3">
    <source>
        <dbReference type="Proteomes" id="UP001059836"/>
    </source>
</evidence>
<keyword evidence="3" id="KW-1185">Reference proteome</keyword>
<protein>
    <recommendedName>
        <fullName evidence="4">GGDEF domain-containing protein</fullName>
    </recommendedName>
</protein>
<reference evidence="2" key="1">
    <citation type="journal article" date="2021" name="Nat. Microbiol.">
        <title>Cocultivation of an ultrasmall environmental parasitic bacterium with lytic ability against bacteria associated with wastewater foams.</title>
        <authorList>
            <person name="Batinovic S."/>
            <person name="Rose J.J.A."/>
            <person name="Ratcliffe J."/>
            <person name="Seviour R.J."/>
            <person name="Petrovski S."/>
        </authorList>
    </citation>
    <scope>NUCLEOTIDE SEQUENCE</scope>
    <source>
        <strain evidence="2">CON9</strain>
    </source>
</reference>
<feature type="transmembrane region" description="Helical" evidence="1">
    <location>
        <begin position="139"/>
        <end position="156"/>
    </location>
</feature>
<organism evidence="2 3">
    <name type="scientific">Gordonia pseudamarae</name>
    <dbReference type="NCBI Taxonomy" id="2831662"/>
    <lineage>
        <taxon>Bacteria</taxon>
        <taxon>Bacillati</taxon>
        <taxon>Actinomycetota</taxon>
        <taxon>Actinomycetes</taxon>
        <taxon>Mycobacteriales</taxon>
        <taxon>Gordoniaceae</taxon>
        <taxon>Gordonia</taxon>
    </lineage>
</organism>
<dbReference type="RefSeq" id="WP_213244835.1">
    <property type="nucleotide sequence ID" value="NZ_CP045806.1"/>
</dbReference>
<gene>
    <name evidence="2" type="ORF">GII31_18395</name>
</gene>
<evidence type="ECO:0000313" key="2">
    <source>
        <dbReference type="EMBL" id="QHN36568.1"/>
    </source>
</evidence>
<keyword evidence="1" id="KW-0472">Membrane</keyword>
<evidence type="ECO:0008006" key="4">
    <source>
        <dbReference type="Google" id="ProtNLM"/>
    </source>
</evidence>
<evidence type="ECO:0000256" key="1">
    <source>
        <dbReference type="SAM" id="Phobius"/>
    </source>
</evidence>